<sequence length="76" mass="8627">MALKYVCRHCQTVIGEIRQGEVSEFQLGFHFLTPEERRDIISYNPNGDVTVKVVCDYCKEALDANPELSLLANPLQ</sequence>
<dbReference type="EMBL" id="JNVM01000032">
    <property type="protein sequence ID" value="KEQ22735.1"/>
    <property type="molecule type" value="Genomic_DNA"/>
</dbReference>
<organism evidence="1 2">
    <name type="scientific">Paenibacillus tyrfis</name>
    <dbReference type="NCBI Taxonomy" id="1501230"/>
    <lineage>
        <taxon>Bacteria</taxon>
        <taxon>Bacillati</taxon>
        <taxon>Bacillota</taxon>
        <taxon>Bacilli</taxon>
        <taxon>Bacillales</taxon>
        <taxon>Paenibacillaceae</taxon>
        <taxon>Paenibacillus</taxon>
    </lineage>
</organism>
<name>A0A081NWB2_9BACL</name>
<dbReference type="RefSeq" id="WP_010501715.1">
    <property type="nucleotide sequence ID" value="NZ_BSDJ01000041.1"/>
</dbReference>
<gene>
    <name evidence="1" type="ORF">ET33_21690</name>
</gene>
<keyword evidence="2" id="KW-1185">Reference proteome</keyword>
<dbReference type="OrthoDB" id="2084556at2"/>
<evidence type="ECO:0008006" key="3">
    <source>
        <dbReference type="Google" id="ProtNLM"/>
    </source>
</evidence>
<evidence type="ECO:0000313" key="1">
    <source>
        <dbReference type="EMBL" id="KEQ22735.1"/>
    </source>
</evidence>
<dbReference type="InterPro" id="IPR020115">
    <property type="entry name" value="Fin"/>
</dbReference>
<protein>
    <recommendedName>
        <fullName evidence="3">Peptide ABC transporter permease</fullName>
    </recommendedName>
</protein>
<evidence type="ECO:0000313" key="2">
    <source>
        <dbReference type="Proteomes" id="UP000028123"/>
    </source>
</evidence>
<comment type="caution">
    <text evidence="1">The sequence shown here is derived from an EMBL/GenBank/DDBJ whole genome shotgun (WGS) entry which is preliminary data.</text>
</comment>
<dbReference type="AlphaFoldDB" id="A0A081NWB2"/>
<accession>A0A081NWB2</accession>
<reference evidence="1 2" key="1">
    <citation type="submission" date="2014-06" db="EMBL/GenBank/DDBJ databases">
        <title>Draft genome sequence of Paenibacillus sp. MSt1.</title>
        <authorList>
            <person name="Aw Y.K."/>
            <person name="Ong K.S."/>
            <person name="Gan H.M."/>
            <person name="Lee S.M."/>
        </authorList>
    </citation>
    <scope>NUCLEOTIDE SEQUENCE [LARGE SCALE GENOMIC DNA]</scope>
    <source>
        <strain evidence="1 2">MSt1</strain>
    </source>
</reference>
<dbReference type="Proteomes" id="UP000028123">
    <property type="component" value="Unassembled WGS sequence"/>
</dbReference>
<proteinExistence type="predicted"/>
<dbReference type="Pfam" id="PF10955">
    <property type="entry name" value="Fin"/>
    <property type="match status" value="1"/>
</dbReference>
<dbReference type="GO" id="GO:0010468">
    <property type="term" value="P:regulation of gene expression"/>
    <property type="evidence" value="ECO:0007669"/>
    <property type="project" value="InterPro"/>
</dbReference>
<dbReference type="eggNOG" id="ENOG5033CVR">
    <property type="taxonomic scope" value="Bacteria"/>
</dbReference>